<dbReference type="InterPro" id="IPR002156">
    <property type="entry name" value="RNaseH_domain"/>
</dbReference>
<organism evidence="2 3">
    <name type="scientific">Ilex paraguariensis</name>
    <name type="common">yerba mate</name>
    <dbReference type="NCBI Taxonomy" id="185542"/>
    <lineage>
        <taxon>Eukaryota</taxon>
        <taxon>Viridiplantae</taxon>
        <taxon>Streptophyta</taxon>
        <taxon>Embryophyta</taxon>
        <taxon>Tracheophyta</taxon>
        <taxon>Spermatophyta</taxon>
        <taxon>Magnoliopsida</taxon>
        <taxon>eudicotyledons</taxon>
        <taxon>Gunneridae</taxon>
        <taxon>Pentapetalae</taxon>
        <taxon>asterids</taxon>
        <taxon>campanulids</taxon>
        <taxon>Aquifoliales</taxon>
        <taxon>Aquifoliaceae</taxon>
        <taxon>Ilex</taxon>
    </lineage>
</organism>
<dbReference type="PANTHER" id="PTHR47723">
    <property type="entry name" value="OS05G0353850 PROTEIN"/>
    <property type="match status" value="1"/>
</dbReference>
<dbReference type="InterPro" id="IPR044730">
    <property type="entry name" value="RNase_H-like_dom_plant"/>
</dbReference>
<name>A0ABC8R6C3_9AQUA</name>
<comment type="caution">
    <text evidence="2">The sequence shown here is derived from an EMBL/GenBank/DDBJ whole genome shotgun (WGS) entry which is preliminary data.</text>
</comment>
<sequence>MQEALETRASNDRPPPIVSEAAAIWVPPKAGIFKVNFSVFVIDLGQTYGIGVVIRNELGVFMVGLSKKMDATWANQGTQAAGLYGMSEAIIISQQQGFDEIIIEGDLPNVLKIFKESRDVTSSMGLRVIDIANELRKFRSYEVAIVSRQGNRVATRLA</sequence>
<protein>
    <recommendedName>
        <fullName evidence="1">RNase H type-1 domain-containing protein</fullName>
    </recommendedName>
</protein>
<gene>
    <name evidence="2" type="ORF">ILEXP_LOCUS5232</name>
</gene>
<accession>A0ABC8R6C3</accession>
<evidence type="ECO:0000313" key="3">
    <source>
        <dbReference type="Proteomes" id="UP001642360"/>
    </source>
</evidence>
<dbReference type="Gene3D" id="3.30.420.10">
    <property type="entry name" value="Ribonuclease H-like superfamily/Ribonuclease H"/>
    <property type="match status" value="1"/>
</dbReference>
<dbReference type="PANTHER" id="PTHR47723:SF4">
    <property type="entry name" value="PENTATRICOPEPTIDE REPEAT-CONTAINING-LIKE PROTEIN"/>
    <property type="match status" value="1"/>
</dbReference>
<dbReference type="Pfam" id="PF13456">
    <property type="entry name" value="RVT_3"/>
    <property type="match status" value="1"/>
</dbReference>
<dbReference type="AlphaFoldDB" id="A0ABC8R6C3"/>
<proteinExistence type="predicted"/>
<dbReference type="InterPro" id="IPR053151">
    <property type="entry name" value="RNase_H-like"/>
</dbReference>
<evidence type="ECO:0000313" key="2">
    <source>
        <dbReference type="EMBL" id="CAK9138148.1"/>
    </source>
</evidence>
<feature type="domain" description="RNase H type-1" evidence="1">
    <location>
        <begin position="46"/>
        <end position="158"/>
    </location>
</feature>
<dbReference type="Proteomes" id="UP001642360">
    <property type="component" value="Unassembled WGS sequence"/>
</dbReference>
<dbReference type="CDD" id="cd06222">
    <property type="entry name" value="RNase_H_like"/>
    <property type="match status" value="1"/>
</dbReference>
<dbReference type="EMBL" id="CAUOFW020000859">
    <property type="protein sequence ID" value="CAK9138148.1"/>
    <property type="molecule type" value="Genomic_DNA"/>
</dbReference>
<keyword evidence="3" id="KW-1185">Reference proteome</keyword>
<reference evidence="2 3" key="1">
    <citation type="submission" date="2024-02" db="EMBL/GenBank/DDBJ databases">
        <authorList>
            <person name="Vignale AGUSTIN F."/>
            <person name="Sosa J E."/>
            <person name="Modenutti C."/>
        </authorList>
    </citation>
    <scope>NUCLEOTIDE SEQUENCE [LARGE SCALE GENOMIC DNA]</scope>
</reference>
<dbReference type="InterPro" id="IPR036397">
    <property type="entry name" value="RNaseH_sf"/>
</dbReference>
<evidence type="ECO:0000259" key="1">
    <source>
        <dbReference type="Pfam" id="PF13456"/>
    </source>
</evidence>